<gene>
    <name evidence="1" type="ORF">EPI10_022283</name>
</gene>
<evidence type="ECO:0000313" key="1">
    <source>
        <dbReference type="EMBL" id="KAA3481965.1"/>
    </source>
</evidence>
<dbReference type="AlphaFoldDB" id="A0A5B6WLN8"/>
<organism evidence="1 2">
    <name type="scientific">Gossypium australe</name>
    <dbReference type="NCBI Taxonomy" id="47621"/>
    <lineage>
        <taxon>Eukaryota</taxon>
        <taxon>Viridiplantae</taxon>
        <taxon>Streptophyta</taxon>
        <taxon>Embryophyta</taxon>
        <taxon>Tracheophyta</taxon>
        <taxon>Spermatophyta</taxon>
        <taxon>Magnoliopsida</taxon>
        <taxon>eudicotyledons</taxon>
        <taxon>Gunneridae</taxon>
        <taxon>Pentapetalae</taxon>
        <taxon>rosids</taxon>
        <taxon>malvids</taxon>
        <taxon>Malvales</taxon>
        <taxon>Malvaceae</taxon>
        <taxon>Malvoideae</taxon>
        <taxon>Gossypium</taxon>
    </lineage>
</organism>
<evidence type="ECO:0000313" key="2">
    <source>
        <dbReference type="Proteomes" id="UP000325315"/>
    </source>
</evidence>
<keyword evidence="2" id="KW-1185">Reference proteome</keyword>
<sequence length="111" mass="12933">MVPPKNGRSTKVVESCKYKPRIPYPEALKRDDTEEQFGKFLKLLKKLHTNLPFLKALSQITDYRKFLKEQLTNKRKLDEVPHVELNAKCSAILQNKLPQKLKDPGSLKFRV</sequence>
<proteinExistence type="predicted"/>
<reference evidence="2" key="1">
    <citation type="journal article" date="2019" name="Plant Biotechnol. J.">
        <title>Genome sequencing of the Australian wild diploid species Gossypium australe highlights disease resistance and delayed gland morphogenesis.</title>
        <authorList>
            <person name="Cai Y."/>
            <person name="Cai X."/>
            <person name="Wang Q."/>
            <person name="Wang P."/>
            <person name="Zhang Y."/>
            <person name="Cai C."/>
            <person name="Xu Y."/>
            <person name="Wang K."/>
            <person name="Zhou Z."/>
            <person name="Wang C."/>
            <person name="Geng S."/>
            <person name="Li B."/>
            <person name="Dong Q."/>
            <person name="Hou Y."/>
            <person name="Wang H."/>
            <person name="Ai P."/>
            <person name="Liu Z."/>
            <person name="Yi F."/>
            <person name="Sun M."/>
            <person name="An G."/>
            <person name="Cheng J."/>
            <person name="Zhang Y."/>
            <person name="Shi Q."/>
            <person name="Xie Y."/>
            <person name="Shi X."/>
            <person name="Chang Y."/>
            <person name="Huang F."/>
            <person name="Chen Y."/>
            <person name="Hong S."/>
            <person name="Mi L."/>
            <person name="Sun Q."/>
            <person name="Zhang L."/>
            <person name="Zhou B."/>
            <person name="Peng R."/>
            <person name="Zhang X."/>
            <person name="Liu F."/>
        </authorList>
    </citation>
    <scope>NUCLEOTIDE SEQUENCE [LARGE SCALE GENOMIC DNA]</scope>
    <source>
        <strain evidence="2">cv. PA1801</strain>
    </source>
</reference>
<comment type="caution">
    <text evidence="1">The sequence shown here is derived from an EMBL/GenBank/DDBJ whole genome shotgun (WGS) entry which is preliminary data.</text>
</comment>
<accession>A0A5B6WLN8</accession>
<name>A0A5B6WLN8_9ROSI</name>
<protein>
    <submittedName>
        <fullName evidence="1">DNA damage-inducible protein 1-like</fullName>
    </submittedName>
</protein>
<dbReference type="EMBL" id="SMMG02000003">
    <property type="protein sequence ID" value="KAA3481965.1"/>
    <property type="molecule type" value="Genomic_DNA"/>
</dbReference>
<dbReference type="OrthoDB" id="1937287at2759"/>
<dbReference type="Proteomes" id="UP000325315">
    <property type="component" value="Unassembled WGS sequence"/>
</dbReference>